<dbReference type="SUPFAM" id="SSF50965">
    <property type="entry name" value="Galactose oxidase, central domain"/>
    <property type="match status" value="1"/>
</dbReference>
<evidence type="ECO:0000256" key="1">
    <source>
        <dbReference type="SAM" id="Phobius"/>
    </source>
</evidence>
<organism evidence="2 3">
    <name type="scientific">Alkalilimnicola ehrlichii</name>
    <dbReference type="NCBI Taxonomy" id="351052"/>
    <lineage>
        <taxon>Bacteria</taxon>
        <taxon>Pseudomonadati</taxon>
        <taxon>Pseudomonadota</taxon>
        <taxon>Gammaproteobacteria</taxon>
        <taxon>Chromatiales</taxon>
        <taxon>Ectothiorhodospiraceae</taxon>
        <taxon>Alkalilimnicola</taxon>
    </lineage>
</organism>
<sequence length="1027" mass="111465">MVVLGGAGDRDRHRVGLWWRWLQPRGRGATMAPIVASEAEPLFMFAGPLYPNEGRIEPSAGAHSGPLPATELIATDGSASGTYLVRHIGGGYGSEPRHFVRVNGWTFFSARGDNGERALWLSDGTRDNTRRVESAAETAAADPRPLANFGNTLVFTAEDSAGARHLWRTNEEETVRLTPTGEGGVVQVHPVSAVLDNTLYFIANTSDKQNTLWMTDGTPEGTRVVRELVEEPDELVMRHLVVHDGFVYFIGASGEYYSPGDPGFAGSAHLALFRVRDGEVERVHEAGRLGGNLLAVFAGELYFDVASVYRNSRRLYRYDGTEAHLVADISDMGSGWYSDGEFLAASNDAGLFFAPRNADGSVWFSDGTDDGTGPVYDKNRPATGPIARVDAMVVHRDRVFFTTRHEERGYELWSASQRDDVHRHDRVRAAERSAEAGFLTVFEDTLYFYAHRQQRARPRFAEGGSGAASARVKTELVVGRNLEVQPWRIPLCEGACDVGTGFAASLQGERANSLIPATEVPTDHWPETFIVEVIDLSASVVIRSHGIVAIPNSSQVPPVLVTPDGVVESSPQQFLEECMSGDTFHEHIRELRRAGDYVLNIDIERDCDVRASKTPFLDALKDYREGFTAGVPDAALPVLRSAVNEWRLAMQMLRNGGPEQVNLFEELGSDDEFIELLFGETDVGPEEYETALTFWLEDYTHGLLEDGTDPLDLTRDQVIARLDEGDRELAVRVLPFLVVELVQILENPRHNAAEHAYASHIARAMHSEWKRTLEHALVARQFAEETEPRPAWHDSASLAILFAPPGGAPPEYVQIAAADARQGFGQQPAYVDSLMSEGMLAVALITVPTVAALLGSGLGSTLFVTLGSVIFPFAARSGAVVLVAASGMAAGVVLAAVGFVSVVFAFMLPDVIADAQVNSDINFAQQRVEAGPPTIPELAAMLHSEDDTALLVSHQMSAFSATSPVAPWISSSARGSMASYACRGRGSITTTPTGSFCGRTSNSGSGRRFLHATLSHAKSETGRGCRA</sequence>
<gene>
    <name evidence="2" type="ORF">CAL65_17025</name>
</gene>
<dbReference type="InterPro" id="IPR011043">
    <property type="entry name" value="Gal_Oxase/kelch_b-propeller"/>
</dbReference>
<evidence type="ECO:0000313" key="3">
    <source>
        <dbReference type="Proteomes" id="UP000256763"/>
    </source>
</evidence>
<feature type="transmembrane region" description="Helical" evidence="1">
    <location>
        <begin position="839"/>
        <end position="867"/>
    </location>
</feature>
<comment type="caution">
    <text evidence="2">The sequence shown here is derived from an EMBL/GenBank/DDBJ whole genome shotgun (WGS) entry which is preliminary data.</text>
</comment>
<evidence type="ECO:0008006" key="4">
    <source>
        <dbReference type="Google" id="ProtNLM"/>
    </source>
</evidence>
<dbReference type="AlphaFoldDB" id="A0A3E0WNC9"/>
<accession>A0A3E0WNC9</accession>
<protein>
    <recommendedName>
        <fullName evidence="4">DUF5050 domain-containing protein</fullName>
    </recommendedName>
</protein>
<reference evidence="3" key="1">
    <citation type="submission" date="2017-05" db="EMBL/GenBank/DDBJ databases">
        <authorList>
            <person name="Sharma S."/>
            <person name="Sidhu C."/>
            <person name="Pinnaka A.K."/>
        </authorList>
    </citation>
    <scope>NUCLEOTIDE SEQUENCE [LARGE SCALE GENOMIC DNA]</scope>
    <source>
        <strain evidence="3">AK93</strain>
    </source>
</reference>
<dbReference type="EMBL" id="NFZW01000020">
    <property type="protein sequence ID" value="RFA33557.1"/>
    <property type="molecule type" value="Genomic_DNA"/>
</dbReference>
<evidence type="ECO:0000313" key="2">
    <source>
        <dbReference type="EMBL" id="RFA33557.1"/>
    </source>
</evidence>
<name>A0A3E0WNC9_9GAMM</name>
<keyword evidence="1" id="KW-0812">Transmembrane</keyword>
<keyword evidence="1" id="KW-1133">Transmembrane helix</keyword>
<proteinExistence type="predicted"/>
<keyword evidence="3" id="KW-1185">Reference proteome</keyword>
<dbReference type="Proteomes" id="UP000256763">
    <property type="component" value="Unassembled WGS sequence"/>
</dbReference>
<feature type="transmembrane region" description="Helical" evidence="1">
    <location>
        <begin position="879"/>
        <end position="908"/>
    </location>
</feature>
<keyword evidence="1" id="KW-0472">Membrane</keyword>